<reference evidence="2 3" key="1">
    <citation type="submission" date="2011-10" db="EMBL/GenBank/DDBJ databases">
        <title>The Improved High-Quality Draft genome of Methanoplanus limicola DSM 2279.</title>
        <authorList>
            <consortium name="US DOE Joint Genome Institute (JGI-PGF)"/>
            <person name="Lucas S."/>
            <person name="Copeland A."/>
            <person name="Lapidus A."/>
            <person name="Glavina del Rio T."/>
            <person name="Dalin E."/>
            <person name="Tice H."/>
            <person name="Bruce D."/>
            <person name="Goodwin L."/>
            <person name="Pitluck S."/>
            <person name="Peters L."/>
            <person name="Mikhailova N."/>
            <person name="Lu M."/>
            <person name="Kyrpides N."/>
            <person name="Mavromatis K."/>
            <person name="Ivanova N."/>
            <person name="Markowitz V."/>
            <person name="Cheng J.-F."/>
            <person name="Hugenholtz P."/>
            <person name="Woyke T."/>
            <person name="Wu D."/>
            <person name="Wirth R."/>
            <person name="Brambilla E.-M."/>
            <person name="Klenk H.-P."/>
            <person name="Eisen J.A."/>
        </authorList>
    </citation>
    <scope>NUCLEOTIDE SEQUENCE [LARGE SCALE GENOMIC DNA]</scope>
    <source>
        <strain evidence="2 3">DSM 2279</strain>
    </source>
</reference>
<dbReference type="InterPro" id="IPR012032">
    <property type="entry name" value="UCP006598"/>
</dbReference>
<dbReference type="OrthoDB" id="120859at2157"/>
<evidence type="ECO:0000313" key="2">
    <source>
        <dbReference type="EMBL" id="EHQ36902.1"/>
    </source>
</evidence>
<dbReference type="AlphaFoldDB" id="H1YXG5"/>
<protein>
    <submittedName>
        <fullName evidence="2">Uncharacterized conserved protein UCP006598</fullName>
    </submittedName>
</protein>
<dbReference type="HOGENOM" id="CLU_038447_0_0_2"/>
<dbReference type="Pfam" id="PF09890">
    <property type="entry name" value="DUF2117"/>
    <property type="match status" value="1"/>
</dbReference>
<dbReference type="EMBL" id="CM001436">
    <property type="protein sequence ID" value="EHQ36902.1"/>
    <property type="molecule type" value="Genomic_DNA"/>
</dbReference>
<feature type="region of interest" description="Disordered" evidence="1">
    <location>
        <begin position="143"/>
        <end position="169"/>
    </location>
</feature>
<keyword evidence="3" id="KW-1185">Reference proteome</keyword>
<dbReference type="Proteomes" id="UP000005741">
    <property type="component" value="Chromosome"/>
</dbReference>
<evidence type="ECO:0000313" key="3">
    <source>
        <dbReference type="Proteomes" id="UP000005741"/>
    </source>
</evidence>
<evidence type="ECO:0000256" key="1">
    <source>
        <dbReference type="SAM" id="MobiDB-lite"/>
    </source>
</evidence>
<dbReference type="RefSeq" id="WP_004079621.1">
    <property type="nucleotide sequence ID" value="NZ_CM001436.1"/>
</dbReference>
<accession>H1YXG5</accession>
<sequence>MSILPDDGYLIIVHGPEPFDRGDVSQIISLIGDYPVRVVVAGVMAGTAAEESGLEYEWPGKKPSEILDGISEKPGVFLLNRAKCETSGRVFGEIISGRLGGRGFIQAECTPGIVYIWGGGDEETAGRLSSLTGFPVMKREPLTPAPVDSVSGNTVYTERPLSGSDNLHPEKIPEERVIRGLLPGEPVFLNGTVIGRATRTEAVISYDGRELTAVSGIEFKAHGIEKLKPEPGFRLGDAWVKSGPVRTKKPLKGGTGRSFGKIILIDHDAAALYRMIRDGEICGVITVGDDTTAVCGNICSYPGIPVIGITDGDSDGIIGHNYPENSVIFRCRGMRDDDAGRYLGRKLDLEREYSWDELCSLVAGLLGNFADIVVDER</sequence>
<dbReference type="InParanoid" id="H1YXG5"/>
<dbReference type="STRING" id="937775.Metlim_2868"/>
<dbReference type="FunCoup" id="H1YXG5">
    <property type="interactions" value="1"/>
</dbReference>
<gene>
    <name evidence="2" type="ORF">Metlim_2868</name>
</gene>
<organism evidence="2 3">
    <name type="scientific">Methanoplanus limicola DSM 2279</name>
    <dbReference type="NCBI Taxonomy" id="937775"/>
    <lineage>
        <taxon>Archaea</taxon>
        <taxon>Methanobacteriati</taxon>
        <taxon>Methanobacteriota</taxon>
        <taxon>Stenosarchaea group</taxon>
        <taxon>Methanomicrobia</taxon>
        <taxon>Methanomicrobiales</taxon>
        <taxon>Methanomicrobiaceae</taxon>
        <taxon>Methanoplanus</taxon>
    </lineage>
</organism>
<name>H1YXG5_9EURY</name>
<proteinExistence type="predicted"/>